<evidence type="ECO:0000256" key="3">
    <source>
        <dbReference type="ARBA" id="ARBA00022737"/>
    </source>
</evidence>
<comment type="similarity">
    <text evidence="1">Belongs to the APC1 family.</text>
</comment>
<dbReference type="PANTHER" id="PTHR12827:SF3">
    <property type="entry name" value="ANAPHASE-PROMOTING COMPLEX SUBUNIT 1"/>
    <property type="match status" value="1"/>
</dbReference>
<dbReference type="PANTHER" id="PTHR12827">
    <property type="entry name" value="MEIOTIC CHECKPOINT REGULATOR TSG24 FAMILY MEMBER"/>
    <property type="match status" value="1"/>
</dbReference>
<keyword evidence="4" id="KW-0498">Mitosis</keyword>
<evidence type="ECO:0000256" key="5">
    <source>
        <dbReference type="ARBA" id="ARBA00023306"/>
    </source>
</evidence>
<reference evidence="9 10" key="1">
    <citation type="submission" date="2019-08" db="EMBL/GenBank/DDBJ databases">
        <authorList>
            <person name="Alioto T."/>
            <person name="Alioto T."/>
            <person name="Gomez Garrido J."/>
        </authorList>
    </citation>
    <scope>NUCLEOTIDE SEQUENCE [LARGE SCALE GENOMIC DNA]</scope>
</reference>
<feature type="domain" description="Anaphase-promoting complex subunit 1 C-terminal" evidence="6">
    <location>
        <begin position="1762"/>
        <end position="1920"/>
    </location>
</feature>
<dbReference type="InterPro" id="IPR048971">
    <property type="entry name" value="Apc1_3rd"/>
</dbReference>
<dbReference type="GO" id="GO:0005680">
    <property type="term" value="C:anaphase-promoting complex"/>
    <property type="evidence" value="ECO:0007669"/>
    <property type="project" value="InterPro"/>
</dbReference>
<name>A0A5E4MFP9_9HEMI</name>
<organism evidence="9 10">
    <name type="scientific">Cinara cedri</name>
    <dbReference type="NCBI Taxonomy" id="506608"/>
    <lineage>
        <taxon>Eukaryota</taxon>
        <taxon>Metazoa</taxon>
        <taxon>Ecdysozoa</taxon>
        <taxon>Arthropoda</taxon>
        <taxon>Hexapoda</taxon>
        <taxon>Insecta</taxon>
        <taxon>Pterygota</taxon>
        <taxon>Neoptera</taxon>
        <taxon>Paraneoptera</taxon>
        <taxon>Hemiptera</taxon>
        <taxon>Sternorrhyncha</taxon>
        <taxon>Aphidomorpha</taxon>
        <taxon>Aphidoidea</taxon>
        <taxon>Aphididae</taxon>
        <taxon>Lachninae</taxon>
        <taxon>Cinara</taxon>
    </lineage>
</organism>
<evidence type="ECO:0000259" key="6">
    <source>
        <dbReference type="Pfam" id="PF18122"/>
    </source>
</evidence>
<dbReference type="InterPro" id="IPR024990">
    <property type="entry name" value="Apc1"/>
</dbReference>
<dbReference type="GO" id="GO:0031145">
    <property type="term" value="P:anaphase-promoting complex-dependent catabolic process"/>
    <property type="evidence" value="ECO:0007669"/>
    <property type="project" value="TreeGrafter"/>
</dbReference>
<keyword evidence="10" id="KW-1185">Reference proteome</keyword>
<evidence type="ECO:0000313" key="10">
    <source>
        <dbReference type="Proteomes" id="UP000325440"/>
    </source>
</evidence>
<keyword evidence="5" id="KW-0131">Cell cycle</keyword>
<dbReference type="InterPro" id="IPR041221">
    <property type="entry name" value="APC1_C"/>
</dbReference>
<evidence type="ECO:0000256" key="4">
    <source>
        <dbReference type="ARBA" id="ARBA00022776"/>
    </source>
</evidence>
<dbReference type="OrthoDB" id="26401at2759"/>
<evidence type="ECO:0000259" key="8">
    <source>
        <dbReference type="Pfam" id="PF21282"/>
    </source>
</evidence>
<gene>
    <name evidence="9" type="ORF">CINCED_3A003380</name>
</gene>
<evidence type="ECO:0000313" key="9">
    <source>
        <dbReference type="EMBL" id="VVC30345.1"/>
    </source>
</evidence>
<keyword evidence="2" id="KW-0132">Cell division</keyword>
<dbReference type="GO" id="GO:0007091">
    <property type="term" value="P:metaphase/anaphase transition of mitotic cell cycle"/>
    <property type="evidence" value="ECO:0007669"/>
    <property type="project" value="TreeGrafter"/>
</dbReference>
<feature type="domain" description="Anaphase-promoting complex subunit 1 beta-sandwich" evidence="8">
    <location>
        <begin position="1643"/>
        <end position="1727"/>
    </location>
</feature>
<protein>
    <submittedName>
        <fullName evidence="9">Uncharacterized protein</fullName>
    </submittedName>
</protein>
<evidence type="ECO:0000256" key="1">
    <source>
        <dbReference type="ARBA" id="ARBA00010547"/>
    </source>
</evidence>
<accession>A0A5E4MFP9</accession>
<dbReference type="Pfam" id="PF21282">
    <property type="entry name" value="APC1_3rd"/>
    <property type="match status" value="1"/>
</dbReference>
<feature type="domain" description="Anaphase-promoting complex subunit 1 middle" evidence="7">
    <location>
        <begin position="688"/>
        <end position="1003"/>
    </location>
</feature>
<evidence type="ECO:0000259" key="7">
    <source>
        <dbReference type="Pfam" id="PF20518"/>
    </source>
</evidence>
<dbReference type="InterPro" id="IPR011989">
    <property type="entry name" value="ARM-like"/>
</dbReference>
<dbReference type="Proteomes" id="UP000325440">
    <property type="component" value="Unassembled WGS sequence"/>
</dbReference>
<evidence type="ECO:0000256" key="2">
    <source>
        <dbReference type="ARBA" id="ARBA00022618"/>
    </source>
</evidence>
<dbReference type="GO" id="GO:0070979">
    <property type="term" value="P:protein K11-linked ubiquitination"/>
    <property type="evidence" value="ECO:0007669"/>
    <property type="project" value="TreeGrafter"/>
</dbReference>
<sequence>MLAATNPQVFIPFGRQHVRNRFIGEVKTPSVGYYDRPELHADEFLSKKVTELCLDESVNINNQEKFILREKDGAEEELYVSGKIVVHSRGNACKSTADKEDYIPSCRSLICTYTMETNVSHALWSEFNISPEENDNGIKFKDKTVPCICIVDAKKISLYSEGGDVWHTPLYFKVTSVWNTSFGILIERDLGQVPIDMTGKSLPLPTLYSLSQPLKEVLPLFLLKQGSILQYARDCLTTIVFTSIELNICLMYDMLNGLHSVWKIRKPTTEECNIMCGQDSMYSTTTNPSYVPSNNNQINTMSNSLVAGSGVLQDRLSLNQPANSSPFTLNNRRSTPNILSPFNTLSPMTAISHFNSSIWNSPTNTSRRSWRPNATITNSQLFNTPTSMSCIINARLGHGSMYGDNNSKPVNPDICLEYLWTENQNTKKSQELCGASTKVFIASNFVKEQFLCYLLPSKNQLICVGLERSETSINDILGDVTVLLAKDAAYLPSTNLTVLMDCQNNISLYSGIIIIGSVQLGSMSSAVFGENTSYFTATNRSTLETPLINQRSLLSSTRNEDLQINQNIMNIKSSYEYEPQFTSRLETPYSESSICCFMSKVELKCLRDPIASRVTLVHVDGSMIRVDFPVVSSSPLVTKCLNTLKNILKKSVVMELMIKWYTVRNAPGTQNISGEEEWNLFLQMLLGLIGYNLETLPLTQDSLNTNNDTPAKSKKQRILDTGSDDDWLFMLKSSFNSFQGNKLATSLGLKNNIINYTPRFQQKSTIKNNIDSNSILFPFIYDILFSFHLVYEDLKLNSMKTDLLPMIVQLLYQLAIDLKLEEYVYHYWKDFPLFCNRYNISSRSSQLREEDLKKLIIPSFFEPSPPNIFRLCFLLMKYYKASPYPCIENVNRRTKNIIQIYGLLCIKKKSHIKELIKIINPSEVKLIKNEEISLRSVNMKSKISKYHQATYFMSKIGITQHTILTYPPGVAMLLCEVIDKCREKPPTNWSKSTYELIMREDLASQSLNTFYHSKTKGKNINIEKLIDWNDGSETDNVVKDGMENLDDEVLKLLWNKDHRITDVRNCLQSCHPVTIGIKQPPEASDHDFVEEQEKYLYSICARTMALPIGRGMFTMRSIQPVITEPLPLPKLCLSGKTPRGAAVELSHIDIVPNMNLWPLFHNGVAAGLRIMPSADNIDSTWILYNKPKSVPEALPEHAGFLMALGLNGHITNLATMNTYDYLCRSHEMISIAILIGLAAAKRGTMDTEITRMLCIFIESLLPPTTIELDMSQNLQISALLSIGLLYQKTAHRHIAEALLSEIGRPPGPEMDNSIDRESYSLAASLGLGLVVLGKGSDVVGLSDLSIADMLHYYMVGGHKKPLTGAQKDKYVNPSYQIREGEMVNVDVTSRGATLALGMMYFKTGNEAVANWMSIPDSPYLLDFINPEFILLKMLARGLIMWDYILPTKDWVEELVPPYIIQYCITKPKPGMANPDLETINQSYCNIVAGCSMAIGLRFAGTANEEAFDTLIAYCKMFIALCSKSVAELCGKSTIETCINVTLLSLSMVMAGTGDLEVLRICRYLRSRVSISPHSVITYGSHLATHMALGLLFLGGGKYTLSTTPEAIAALIIAFYPQFPTHSNDNRYHLQAFRHLYILAAEPRIILPRDIDSGNLCYVHLKVIFLDSKYYKDQSYTVKAPCLLPQLSLLKEVHVEDGRYWSIVFERNRNWDKLENMLSNVSCLNVKHKAGHLSYAEDPNGYKSLIAQTLSSDDFNSWSVSPEIIYGFSSDPKIVQMVRYFLNLTGDYVNNPHQVSVIRQYAQILFNSIVHDKVFLLPFWMPIMKTLNNLPQPPSSYCCWQLKLFIESASTTVCSKESLNDRSKLIPQLFATSIKMTCDSVIQNWEKEENISIKSCWDTANVQESKFELIKSAYCTLLDIPHKSKISETALTDPHLLYEYTKDLLLSWETLNKICL</sequence>
<dbReference type="Gene3D" id="1.25.10.10">
    <property type="entry name" value="Leucine-rich Repeat Variant"/>
    <property type="match status" value="2"/>
</dbReference>
<proteinExistence type="inferred from homology"/>
<dbReference type="InterPro" id="IPR046794">
    <property type="entry name" value="Apc1_MidN"/>
</dbReference>
<dbReference type="Pfam" id="PF18122">
    <property type="entry name" value="APC1_C"/>
    <property type="match status" value="1"/>
</dbReference>
<dbReference type="EMBL" id="CABPRJ010000513">
    <property type="protein sequence ID" value="VVC30345.1"/>
    <property type="molecule type" value="Genomic_DNA"/>
</dbReference>
<dbReference type="GO" id="GO:0060090">
    <property type="term" value="F:molecular adaptor activity"/>
    <property type="evidence" value="ECO:0007669"/>
    <property type="project" value="TreeGrafter"/>
</dbReference>
<dbReference type="GO" id="GO:0051301">
    <property type="term" value="P:cell division"/>
    <property type="evidence" value="ECO:0007669"/>
    <property type="project" value="UniProtKB-KW"/>
</dbReference>
<keyword evidence="3" id="KW-0677">Repeat</keyword>
<dbReference type="Pfam" id="PF20518">
    <property type="entry name" value="Apc1_MidN"/>
    <property type="match status" value="1"/>
</dbReference>